<sequence>MSKIIANKYKCLTLFLAQYLPSLINSIPHGDQGQNEQLPRNFGFNSFNNQKNDFTDTGNDYYPQFSPNTPFMEQDTLYNDKHNSAQKPYFETMLNEQNSKDNSSDVSRKVLDLYNNDSVNSKNDISSNKEHPLNSTINGITTDNNVQESNLKNTNVDLNENKTHTTKSLSGFFPYEFEKETKIISTTLSSKNNNIPISPIHLPYKPLFPILNKKISLEEKGNFPMPSKLNLLSSSNLNKNNNSINIENTTIISDKNSNLHRNVENKEVFHPINYIANVNDKNNKFDGKSIIKEETNKEKSKEMNENLPENTLDNKENHIIKPGKDGIPGFPTFNFMESLGNPNVKTNNPFLSSPSNPHQGNNNQIPNIPNFPNFGLNNNNFFNFFPQMPKIGQPNMPPILNSKNPGKF</sequence>
<evidence type="ECO:0000313" key="2">
    <source>
        <dbReference type="Proteomes" id="UP000046392"/>
    </source>
</evidence>
<feature type="region of interest" description="Disordered" evidence="1">
    <location>
        <begin position="294"/>
        <end position="318"/>
    </location>
</feature>
<accession>A0A0N5CF81</accession>
<feature type="region of interest" description="Disordered" evidence="1">
    <location>
        <begin position="121"/>
        <end position="145"/>
    </location>
</feature>
<dbReference type="WBParaSite" id="SPAL_0001651900.1">
    <property type="protein sequence ID" value="SPAL_0001651900.1"/>
    <property type="gene ID" value="SPAL_0001651900"/>
</dbReference>
<feature type="compositionally biased region" description="Polar residues" evidence="1">
    <location>
        <begin position="133"/>
        <end position="145"/>
    </location>
</feature>
<organism evidence="2 3">
    <name type="scientific">Strongyloides papillosus</name>
    <name type="common">Intestinal threadworm</name>
    <dbReference type="NCBI Taxonomy" id="174720"/>
    <lineage>
        <taxon>Eukaryota</taxon>
        <taxon>Metazoa</taxon>
        <taxon>Ecdysozoa</taxon>
        <taxon>Nematoda</taxon>
        <taxon>Chromadorea</taxon>
        <taxon>Rhabditida</taxon>
        <taxon>Tylenchina</taxon>
        <taxon>Panagrolaimomorpha</taxon>
        <taxon>Strongyloidoidea</taxon>
        <taxon>Strongyloididae</taxon>
        <taxon>Strongyloides</taxon>
    </lineage>
</organism>
<evidence type="ECO:0000256" key="1">
    <source>
        <dbReference type="SAM" id="MobiDB-lite"/>
    </source>
</evidence>
<name>A0A0N5CF81_STREA</name>
<protein>
    <submittedName>
        <fullName evidence="3">Uncharacterized protein</fullName>
    </submittedName>
</protein>
<proteinExistence type="predicted"/>
<keyword evidence="2" id="KW-1185">Reference proteome</keyword>
<reference evidence="3" key="1">
    <citation type="submission" date="2017-02" db="UniProtKB">
        <authorList>
            <consortium name="WormBaseParasite"/>
        </authorList>
    </citation>
    <scope>IDENTIFICATION</scope>
</reference>
<dbReference type="Proteomes" id="UP000046392">
    <property type="component" value="Unplaced"/>
</dbReference>
<evidence type="ECO:0000313" key="3">
    <source>
        <dbReference type="WBParaSite" id="SPAL_0001651900.1"/>
    </source>
</evidence>
<dbReference type="AlphaFoldDB" id="A0A0N5CF81"/>
<feature type="compositionally biased region" description="Basic and acidic residues" evidence="1">
    <location>
        <begin position="294"/>
        <end position="304"/>
    </location>
</feature>